<organism evidence="3 5">
    <name type="scientific">Colwellia hornerae</name>
    <dbReference type="NCBI Taxonomy" id="89402"/>
    <lineage>
        <taxon>Bacteria</taxon>
        <taxon>Pseudomonadati</taxon>
        <taxon>Pseudomonadota</taxon>
        <taxon>Gammaproteobacteria</taxon>
        <taxon>Alteromonadales</taxon>
        <taxon>Colwelliaceae</taxon>
        <taxon>Colwellia</taxon>
    </lineage>
</organism>
<dbReference type="EMBL" id="VOLQ01000005">
    <property type="protein sequence ID" value="TWX70243.1"/>
    <property type="molecule type" value="Genomic_DNA"/>
</dbReference>
<evidence type="ECO:0000313" key="5">
    <source>
        <dbReference type="Proteomes" id="UP000321917"/>
    </source>
</evidence>
<dbReference type="Pfam" id="PF13398">
    <property type="entry name" value="Peptidase_M50B"/>
    <property type="match status" value="1"/>
</dbReference>
<dbReference type="PANTHER" id="PTHR33979">
    <property type="entry name" value="OS02G0221600 PROTEIN"/>
    <property type="match status" value="1"/>
</dbReference>
<sequence length="222" mass="24550">MNSQPVSFSRKYHFWLILFTALIVSQIPIISIPFKWLESYFHEISHGLAALLTGGSIVQIQLFSNGAGLCTTRGGISFLISFMGYAGAALWGMGIYFIASMHQRIAQILSGIIALLLLTTLIFWARDILTLIIISVLLALVLLKFKYRKLSYLQISLQITGAIILLNSVKSPWYLVDGRNFGDGAALAQLTGIPEFLWVVVWFSIGVGGIVWLARISKKGKV</sequence>
<name>A0A5C6QNB7_9GAMM</name>
<feature type="transmembrane region" description="Helical" evidence="1">
    <location>
        <begin position="76"/>
        <end position="98"/>
    </location>
</feature>
<dbReference type="AlphaFoldDB" id="A0A5C6QNB7"/>
<dbReference type="RefSeq" id="WP_146798897.1">
    <property type="nucleotide sequence ID" value="NZ_VOLP01000008.1"/>
</dbReference>
<dbReference type="InterPro" id="IPR049500">
    <property type="entry name" value="Peptidase_M50B-like"/>
</dbReference>
<accession>A0A5C6QNB7</accession>
<dbReference type="Proteomes" id="UP000321525">
    <property type="component" value="Unassembled WGS sequence"/>
</dbReference>
<protein>
    <submittedName>
        <fullName evidence="3">M50 family metallopeptidase</fullName>
    </submittedName>
</protein>
<feature type="transmembrane region" description="Helical" evidence="1">
    <location>
        <begin position="128"/>
        <end position="145"/>
    </location>
</feature>
<dbReference type="PANTHER" id="PTHR33979:SF2">
    <property type="entry name" value="PEPTIDASE M50B-LIKE-DOMAIN-CONTAINING PROTEIN"/>
    <property type="match status" value="1"/>
</dbReference>
<evidence type="ECO:0000313" key="3">
    <source>
        <dbReference type="EMBL" id="TWX70243.1"/>
    </source>
</evidence>
<comment type="caution">
    <text evidence="3">The sequence shown here is derived from an EMBL/GenBank/DDBJ whole genome shotgun (WGS) entry which is preliminary data.</text>
</comment>
<evidence type="ECO:0000313" key="4">
    <source>
        <dbReference type="Proteomes" id="UP000321525"/>
    </source>
</evidence>
<evidence type="ECO:0000313" key="2">
    <source>
        <dbReference type="EMBL" id="TWX60990.1"/>
    </source>
</evidence>
<feature type="transmembrane region" description="Helical" evidence="1">
    <location>
        <begin position="12"/>
        <end position="32"/>
    </location>
</feature>
<proteinExistence type="predicted"/>
<dbReference type="EMBL" id="VOLR01000007">
    <property type="protein sequence ID" value="TWX60990.1"/>
    <property type="molecule type" value="Genomic_DNA"/>
</dbReference>
<feature type="transmembrane region" description="Helical" evidence="1">
    <location>
        <begin position="196"/>
        <end position="214"/>
    </location>
</feature>
<dbReference type="Proteomes" id="UP000321917">
    <property type="component" value="Unassembled WGS sequence"/>
</dbReference>
<feature type="transmembrane region" description="Helical" evidence="1">
    <location>
        <begin position="105"/>
        <end position="122"/>
    </location>
</feature>
<dbReference type="OrthoDB" id="7425566at2"/>
<keyword evidence="1" id="KW-0472">Membrane</keyword>
<gene>
    <name evidence="2" type="ORF">ESZ26_06250</name>
    <name evidence="3" type="ORF">ESZ27_03740</name>
</gene>
<reference evidence="3 5" key="1">
    <citation type="submission" date="2019-07" db="EMBL/GenBank/DDBJ databases">
        <title>Genomes of sea-ice associated Colwellia species.</title>
        <authorList>
            <person name="Bowman J.P."/>
        </authorList>
    </citation>
    <scope>NUCLEOTIDE SEQUENCE [LARGE SCALE GENOMIC DNA]</scope>
    <source>
        <strain evidence="2 4">ACAM 607</strain>
        <strain evidence="3 5">IC036</strain>
    </source>
</reference>
<keyword evidence="1" id="KW-1133">Transmembrane helix</keyword>
<feature type="transmembrane region" description="Helical" evidence="1">
    <location>
        <begin position="157"/>
        <end position="176"/>
    </location>
</feature>
<keyword evidence="4" id="KW-1185">Reference proteome</keyword>
<keyword evidence="1" id="KW-0812">Transmembrane</keyword>
<evidence type="ECO:0000256" key="1">
    <source>
        <dbReference type="SAM" id="Phobius"/>
    </source>
</evidence>